<name>A0A852V406_9ACTN</name>
<keyword evidence="1" id="KW-0472">Membrane</keyword>
<dbReference type="AlphaFoldDB" id="A0A852V406"/>
<keyword evidence="1" id="KW-1133">Transmembrane helix</keyword>
<reference evidence="2 3" key="1">
    <citation type="submission" date="2020-07" db="EMBL/GenBank/DDBJ databases">
        <title>Sequencing the genomes of 1000 actinobacteria strains.</title>
        <authorList>
            <person name="Klenk H.-P."/>
        </authorList>
    </citation>
    <scope>NUCLEOTIDE SEQUENCE [LARGE SCALE GENOMIC DNA]</scope>
    <source>
        <strain evidence="2 3">DSM 45763</strain>
    </source>
</reference>
<dbReference type="EMBL" id="JACCCO010000003">
    <property type="protein sequence ID" value="NYF44462.1"/>
    <property type="molecule type" value="Genomic_DNA"/>
</dbReference>
<evidence type="ECO:0000313" key="3">
    <source>
        <dbReference type="Proteomes" id="UP000576393"/>
    </source>
</evidence>
<accession>A0A852V406</accession>
<protein>
    <submittedName>
        <fullName evidence="2">CHASE2 domain-containing sensor protein</fullName>
    </submittedName>
</protein>
<comment type="caution">
    <text evidence="2">The sequence shown here is derived from an EMBL/GenBank/DDBJ whole genome shotgun (WGS) entry which is preliminary data.</text>
</comment>
<proteinExistence type="predicted"/>
<evidence type="ECO:0000256" key="1">
    <source>
        <dbReference type="SAM" id="Phobius"/>
    </source>
</evidence>
<keyword evidence="1" id="KW-0812">Transmembrane</keyword>
<gene>
    <name evidence="2" type="ORF">HDA43_006689</name>
</gene>
<sequence length="79" mass="8262">MTVFDGEMREFLRVVLVAFAGGVGWVTVYALGLVGVSAARRGGGRRAVGWVLAVVCFLVAVAGVVVGLRLMLAGRRGLE</sequence>
<organism evidence="2 3">
    <name type="scientific">Streptosporangium sandarakinum</name>
    <dbReference type="NCBI Taxonomy" id="1260955"/>
    <lineage>
        <taxon>Bacteria</taxon>
        <taxon>Bacillati</taxon>
        <taxon>Actinomycetota</taxon>
        <taxon>Actinomycetes</taxon>
        <taxon>Streptosporangiales</taxon>
        <taxon>Streptosporangiaceae</taxon>
        <taxon>Streptosporangium</taxon>
    </lineage>
</organism>
<dbReference type="Proteomes" id="UP000576393">
    <property type="component" value="Unassembled WGS sequence"/>
</dbReference>
<feature type="transmembrane region" description="Helical" evidence="1">
    <location>
        <begin position="12"/>
        <end position="35"/>
    </location>
</feature>
<evidence type="ECO:0000313" key="2">
    <source>
        <dbReference type="EMBL" id="NYF44462.1"/>
    </source>
</evidence>
<keyword evidence="3" id="KW-1185">Reference proteome</keyword>
<feature type="transmembrane region" description="Helical" evidence="1">
    <location>
        <begin position="47"/>
        <end position="72"/>
    </location>
</feature>
<dbReference type="RefSeq" id="WP_179828581.1">
    <property type="nucleotide sequence ID" value="NZ_JACCCO010000003.1"/>
</dbReference>